<protein>
    <submittedName>
        <fullName evidence="1">Replication initiator protein A</fullName>
    </submittedName>
</protein>
<sequence length="349" mass="40279">MTNNAAASPARSPLLPDRHPTRDLFVCDIVDAVPKGDMTSMENPVFSLATKPDMRPRRYERGENFIEINPSRYGLATVHDRDVLIYCISQCMAAVNEGRQVHRKMRFKAHDLLVATNRQTSGRGYELLKDALRRLQGTQIETNLKQGGKEYFKVFGLIDSAEIVKETRDGRMIDVEITLSDWVFDAIENNHVLTLNRQYFFLRKPLERRLYEIARKHCGAKPVWKIGLELLRDKCGSGSTVKEFRRLIGKIIEDDEQHDHMPDYAFTIDGDNVIVRMKKGRLQGALPLPLSSLRLDADTHERARQFATGWDMHNLESEWRSWVIEKGIAVKDPDKHFLAFCKKRGPYRR</sequence>
<comment type="caution">
    <text evidence="1">The sequence shown here is derived from an EMBL/GenBank/DDBJ whole genome shotgun (WGS) entry which is preliminary data.</text>
</comment>
<dbReference type="Proteomes" id="UP000604473">
    <property type="component" value="Unassembled WGS sequence"/>
</dbReference>
<gene>
    <name evidence="1" type="ORF">JMM60_20930</name>
</gene>
<name>A0ABS1RYL9_RHOSU</name>
<proteinExistence type="predicted"/>
<accession>A0ABS1RYL9</accession>
<keyword evidence="2" id="KW-1185">Reference proteome</keyword>
<evidence type="ECO:0000313" key="1">
    <source>
        <dbReference type="EMBL" id="MBL3611189.1"/>
    </source>
</evidence>
<dbReference type="Pfam" id="PF10134">
    <property type="entry name" value="RPA"/>
    <property type="match status" value="1"/>
</dbReference>
<reference evidence="1 2" key="1">
    <citation type="submission" date="2021-01" db="EMBL/GenBank/DDBJ databases">
        <title>Draft genomes of Rhodovulum sulfidophilum.</title>
        <authorList>
            <person name="Guzman M.S."/>
        </authorList>
    </citation>
    <scope>NUCLEOTIDE SEQUENCE [LARGE SCALE GENOMIC DNA]</scope>
    <source>
        <strain evidence="1 2">AB35</strain>
    </source>
</reference>
<dbReference type="EMBL" id="JAESJJ010000051">
    <property type="protein sequence ID" value="MBL3611189.1"/>
    <property type="molecule type" value="Genomic_DNA"/>
</dbReference>
<dbReference type="InterPro" id="IPR018777">
    <property type="entry name" value="Replication_initiator_prot_A"/>
</dbReference>
<dbReference type="RefSeq" id="WP_202250685.1">
    <property type="nucleotide sequence ID" value="NZ_JAESJJ010000051.1"/>
</dbReference>
<organism evidence="1 2">
    <name type="scientific">Rhodovulum sulfidophilum</name>
    <name type="common">Rhodobacter sulfidophilus</name>
    <dbReference type="NCBI Taxonomy" id="35806"/>
    <lineage>
        <taxon>Bacteria</taxon>
        <taxon>Pseudomonadati</taxon>
        <taxon>Pseudomonadota</taxon>
        <taxon>Alphaproteobacteria</taxon>
        <taxon>Rhodobacterales</taxon>
        <taxon>Paracoccaceae</taxon>
        <taxon>Rhodovulum</taxon>
    </lineage>
</organism>
<evidence type="ECO:0000313" key="2">
    <source>
        <dbReference type="Proteomes" id="UP000604473"/>
    </source>
</evidence>